<dbReference type="AlphaFoldDB" id="A0A2A9E0T0"/>
<sequence length="60" mass="5957">MDFAAGLLAGLLTVLLAGLLVDFVVLPGFAAGRPDRGAERDEDEPVDGRGAGGLDAGGTC</sequence>
<evidence type="ECO:0000313" key="2">
    <source>
        <dbReference type="EMBL" id="PFG32443.1"/>
    </source>
</evidence>
<feature type="compositionally biased region" description="Gly residues" evidence="1">
    <location>
        <begin position="49"/>
        <end position="60"/>
    </location>
</feature>
<accession>A0A2A9E0T0</accession>
<feature type="region of interest" description="Disordered" evidence="1">
    <location>
        <begin position="30"/>
        <end position="60"/>
    </location>
</feature>
<reference evidence="2 3" key="1">
    <citation type="submission" date="2017-10" db="EMBL/GenBank/DDBJ databases">
        <title>Sequencing the genomes of 1000 actinobacteria strains.</title>
        <authorList>
            <person name="Klenk H.-P."/>
        </authorList>
    </citation>
    <scope>NUCLEOTIDE SEQUENCE [LARGE SCALE GENOMIC DNA]</scope>
    <source>
        <strain evidence="2 3">DSM 18966</strain>
    </source>
</reference>
<name>A0A2A9E0T0_9MICO</name>
<comment type="caution">
    <text evidence="2">The sequence shown here is derived from an EMBL/GenBank/DDBJ whole genome shotgun (WGS) entry which is preliminary data.</text>
</comment>
<keyword evidence="3" id="KW-1185">Reference proteome</keyword>
<dbReference type="Proteomes" id="UP000225548">
    <property type="component" value="Unassembled WGS sequence"/>
</dbReference>
<proteinExistence type="predicted"/>
<gene>
    <name evidence="2" type="ORF">ATL42_0282</name>
</gene>
<protein>
    <submittedName>
        <fullName evidence="2">Uncharacterized protein</fullName>
    </submittedName>
</protein>
<organism evidence="2 3">
    <name type="scientific">Sanguibacter antarcticus</name>
    <dbReference type="NCBI Taxonomy" id="372484"/>
    <lineage>
        <taxon>Bacteria</taxon>
        <taxon>Bacillati</taxon>
        <taxon>Actinomycetota</taxon>
        <taxon>Actinomycetes</taxon>
        <taxon>Micrococcales</taxon>
        <taxon>Sanguibacteraceae</taxon>
        <taxon>Sanguibacter</taxon>
    </lineage>
</organism>
<dbReference type="EMBL" id="PDJG01000001">
    <property type="protein sequence ID" value="PFG32443.1"/>
    <property type="molecule type" value="Genomic_DNA"/>
</dbReference>
<evidence type="ECO:0000313" key="3">
    <source>
        <dbReference type="Proteomes" id="UP000225548"/>
    </source>
</evidence>
<evidence type="ECO:0000256" key="1">
    <source>
        <dbReference type="SAM" id="MobiDB-lite"/>
    </source>
</evidence>